<dbReference type="InterPro" id="IPR036531">
    <property type="entry name" value="Rbsn_Rab-bd_sf"/>
</dbReference>
<dbReference type="Gene3D" id="4.10.860.20">
    <property type="entry name" value="Rabenosyn, Rab binding domain"/>
    <property type="match status" value="1"/>
</dbReference>
<dbReference type="GO" id="GO:0008270">
    <property type="term" value="F:zinc ion binding"/>
    <property type="evidence" value="ECO:0007669"/>
    <property type="project" value="UniProtKB-KW"/>
</dbReference>
<dbReference type="SUPFAM" id="SSF57903">
    <property type="entry name" value="FYVE/PHD zinc finger"/>
    <property type="match status" value="1"/>
</dbReference>
<evidence type="ECO:0000313" key="8">
    <source>
        <dbReference type="Proteomes" id="UP001152888"/>
    </source>
</evidence>
<dbReference type="InterPro" id="IPR021565">
    <property type="entry name" value="Rbsn_Rab-bd"/>
</dbReference>
<gene>
    <name evidence="7" type="ORF">ACAOBT_LOCUS2528</name>
</gene>
<evidence type="ECO:0000256" key="5">
    <source>
        <dbReference type="SAM" id="MobiDB-lite"/>
    </source>
</evidence>
<dbReference type="Pfam" id="PF01363">
    <property type="entry name" value="FYVE"/>
    <property type="match status" value="1"/>
</dbReference>
<dbReference type="OrthoDB" id="166134at2759"/>
<organism evidence="7 8">
    <name type="scientific">Acanthoscelides obtectus</name>
    <name type="common">Bean weevil</name>
    <name type="synonym">Bruchus obtectus</name>
    <dbReference type="NCBI Taxonomy" id="200917"/>
    <lineage>
        <taxon>Eukaryota</taxon>
        <taxon>Metazoa</taxon>
        <taxon>Ecdysozoa</taxon>
        <taxon>Arthropoda</taxon>
        <taxon>Hexapoda</taxon>
        <taxon>Insecta</taxon>
        <taxon>Pterygota</taxon>
        <taxon>Neoptera</taxon>
        <taxon>Endopterygota</taxon>
        <taxon>Coleoptera</taxon>
        <taxon>Polyphaga</taxon>
        <taxon>Cucujiformia</taxon>
        <taxon>Chrysomeloidea</taxon>
        <taxon>Chrysomelidae</taxon>
        <taxon>Bruchinae</taxon>
        <taxon>Bruchini</taxon>
        <taxon>Acanthoscelides</taxon>
    </lineage>
</organism>
<evidence type="ECO:0000256" key="2">
    <source>
        <dbReference type="ARBA" id="ARBA00022771"/>
    </source>
</evidence>
<evidence type="ECO:0000256" key="3">
    <source>
        <dbReference type="ARBA" id="ARBA00022833"/>
    </source>
</evidence>
<evidence type="ECO:0000259" key="6">
    <source>
        <dbReference type="PROSITE" id="PS50178"/>
    </source>
</evidence>
<feature type="region of interest" description="Disordered" evidence="5">
    <location>
        <begin position="1"/>
        <end position="22"/>
    </location>
</feature>
<dbReference type="Pfam" id="PF11464">
    <property type="entry name" value="Rbsn"/>
    <property type="match status" value="1"/>
</dbReference>
<dbReference type="InterPro" id="IPR017455">
    <property type="entry name" value="Znf_FYVE-rel"/>
</dbReference>
<protein>
    <recommendedName>
        <fullName evidence="6">FYVE-type domain-containing protein</fullName>
    </recommendedName>
</protein>
<dbReference type="PANTHER" id="PTHR13510:SF44">
    <property type="entry name" value="RABENOSYN-5"/>
    <property type="match status" value="1"/>
</dbReference>
<dbReference type="AlphaFoldDB" id="A0A9P0NVP5"/>
<evidence type="ECO:0000256" key="1">
    <source>
        <dbReference type="ARBA" id="ARBA00022723"/>
    </source>
</evidence>
<dbReference type="InterPro" id="IPR000306">
    <property type="entry name" value="Znf_FYVE"/>
</dbReference>
<dbReference type="InterPro" id="IPR011011">
    <property type="entry name" value="Znf_FYVE_PHD"/>
</dbReference>
<dbReference type="InterPro" id="IPR013083">
    <property type="entry name" value="Znf_RING/FYVE/PHD"/>
</dbReference>
<dbReference type="EMBL" id="CAKOFQ010006676">
    <property type="protein sequence ID" value="CAH1958215.1"/>
    <property type="molecule type" value="Genomic_DNA"/>
</dbReference>
<dbReference type="Gene3D" id="3.30.40.10">
    <property type="entry name" value="Zinc/RING finger domain, C3HC4 (zinc finger)"/>
    <property type="match status" value="1"/>
</dbReference>
<comment type="caution">
    <text evidence="7">The sequence shown here is derived from an EMBL/GenBank/DDBJ whole genome shotgun (WGS) entry which is preliminary data.</text>
</comment>
<name>A0A9P0NVP5_ACAOB</name>
<dbReference type="PANTHER" id="PTHR13510">
    <property type="entry name" value="FYVE-FINGER-CONTAINING RAB5 EFFECTOR PROTEIN RABENOSYN-5-RELATED"/>
    <property type="match status" value="1"/>
</dbReference>
<evidence type="ECO:0000256" key="4">
    <source>
        <dbReference type="PROSITE-ProRule" id="PRU00091"/>
    </source>
</evidence>
<dbReference type="InterPro" id="IPR052727">
    <property type="entry name" value="Rab4/Rab5_effector"/>
</dbReference>
<dbReference type="PROSITE" id="PS50178">
    <property type="entry name" value="ZF_FYVE"/>
    <property type="match status" value="1"/>
</dbReference>
<keyword evidence="1" id="KW-0479">Metal-binding</keyword>
<keyword evidence="8" id="KW-1185">Reference proteome</keyword>
<dbReference type="SMART" id="SM00064">
    <property type="entry name" value="FYVE"/>
    <property type="match status" value="1"/>
</dbReference>
<feature type="domain" description="FYVE-type" evidence="6">
    <location>
        <begin position="72"/>
        <end position="159"/>
    </location>
</feature>
<accession>A0A9P0NVP5</accession>
<dbReference type="SUPFAM" id="SSF140125">
    <property type="entry name" value="Rabenosyn-5 Rab-binding domain-like"/>
    <property type="match status" value="1"/>
</dbReference>
<keyword evidence="3" id="KW-0862">Zinc</keyword>
<proteinExistence type="predicted"/>
<keyword evidence="2 4" id="KW-0863">Zinc-finger</keyword>
<reference evidence="7" key="1">
    <citation type="submission" date="2022-03" db="EMBL/GenBank/DDBJ databases">
        <authorList>
            <person name="Sayadi A."/>
        </authorList>
    </citation>
    <scope>NUCLEOTIDE SEQUENCE</scope>
</reference>
<dbReference type="Proteomes" id="UP001152888">
    <property type="component" value="Unassembled WGS sequence"/>
</dbReference>
<evidence type="ECO:0000313" key="7">
    <source>
        <dbReference type="EMBL" id="CAH1958215.1"/>
    </source>
</evidence>
<sequence>MPRCKRNLVSEEPQDPGPTKSYTDYFKEVRRDRLEHRTTETNKLIIRLDRLLQLDGSDRKLHEQELVAWIDGTSVTRCPSCASSFNLVVRQHHCRLCGSIMCNSCSYFLSYETAGKNHYQIVVAEEIVTPVKTFNGREHRSSKESDSIRICQHCLDMLESRRKAQVEQMMQPIICQLYSHLQKSKQQIQHSVDMYSKMHNSISLGEATYALQDLHSLRTTIADKAQMIDTLSKKIASLPVDPNTPKAVTLQNSIRKATSVYIKDYLLSQPPPPTLEQLEQIKQGRSLKNADDDDLIPRERLRITKVTVTTGWSPANVNNERTAPEDADPLLEQMNNVRSYIDQARKAHRYEEVASLEENLKMLKEIYRKQQREKTGRKSD</sequence>